<dbReference type="InterPro" id="IPR000980">
    <property type="entry name" value="SH2"/>
</dbReference>
<evidence type="ECO:0000313" key="8">
    <source>
        <dbReference type="WBParaSite" id="MCU_003534-RC"/>
    </source>
</evidence>
<dbReference type="Pfam" id="PF00018">
    <property type="entry name" value="SH3_1"/>
    <property type="match status" value="1"/>
</dbReference>
<evidence type="ECO:0000259" key="7">
    <source>
        <dbReference type="PROSITE" id="PS50002"/>
    </source>
</evidence>
<evidence type="ECO:0000256" key="5">
    <source>
        <dbReference type="SAM" id="MobiDB-lite"/>
    </source>
</evidence>
<dbReference type="InterPro" id="IPR043539">
    <property type="entry name" value="Grb2-like"/>
</dbReference>
<feature type="domain" description="SH3" evidence="7">
    <location>
        <begin position="60"/>
        <end position="137"/>
    </location>
</feature>
<evidence type="ECO:0000256" key="3">
    <source>
        <dbReference type="PROSITE-ProRule" id="PRU00191"/>
    </source>
</evidence>
<reference evidence="8" key="1">
    <citation type="submission" date="2019-11" db="UniProtKB">
        <authorList>
            <consortium name="WormBaseParasite"/>
        </authorList>
    </citation>
    <scope>IDENTIFICATION</scope>
</reference>
<dbReference type="Pfam" id="PF00017">
    <property type="entry name" value="SH2"/>
    <property type="match status" value="1"/>
</dbReference>
<dbReference type="PROSITE" id="PS50002">
    <property type="entry name" value="SH3"/>
    <property type="match status" value="1"/>
</dbReference>
<dbReference type="SMART" id="SM00252">
    <property type="entry name" value="SH2"/>
    <property type="match status" value="1"/>
</dbReference>
<dbReference type="InterPro" id="IPR036028">
    <property type="entry name" value="SH3-like_dom_sf"/>
</dbReference>
<evidence type="ECO:0000256" key="4">
    <source>
        <dbReference type="PROSITE-ProRule" id="PRU00192"/>
    </source>
</evidence>
<feature type="domain" description="SH2" evidence="6">
    <location>
        <begin position="155"/>
        <end position="256"/>
    </location>
</feature>
<dbReference type="InterPro" id="IPR036860">
    <property type="entry name" value="SH2_dom_sf"/>
</dbReference>
<dbReference type="PANTHER" id="PTHR46037">
    <property type="entry name" value="PROTEIN ENHANCER OF SEVENLESS 2B"/>
    <property type="match status" value="1"/>
</dbReference>
<dbReference type="Gene3D" id="3.30.505.10">
    <property type="entry name" value="SH2 domain"/>
    <property type="match status" value="1"/>
</dbReference>
<evidence type="ECO:0000256" key="2">
    <source>
        <dbReference type="ARBA" id="ARBA00022999"/>
    </source>
</evidence>
<feature type="region of interest" description="Disordered" evidence="5">
    <location>
        <begin position="1"/>
        <end position="27"/>
    </location>
</feature>
<sequence>MGSSIGKSASSKDGSVKTEMSSNSNLQSDDISVGGACAAPFSAEKQILPSKTSFNSPGPVEQCIMIVLYDFTATLESQLTVKRGELVRLLGYSPAGDWSEVEAPYRLPNRTPRVAWGGVGSWVRGWVPTSYLTEHVAPCGGGVGDYQRDEVAYPWYHGAVSRHAAEQLLRSGITGSYLVRESESAPGQLSVTVRNLGRVYHYRISRDSSGWFPVHSVCMLPYNFLYLIIFKLFNLFPDLCFITLQYRDQMHLFSFY</sequence>
<evidence type="ECO:0000256" key="1">
    <source>
        <dbReference type="ARBA" id="ARBA00022443"/>
    </source>
</evidence>
<protein>
    <submittedName>
        <fullName evidence="8">Protein kinase domain-containing protein</fullName>
    </submittedName>
</protein>
<dbReference type="Gene3D" id="2.30.30.40">
    <property type="entry name" value="SH3 Domains"/>
    <property type="match status" value="1"/>
</dbReference>
<organism evidence="8">
    <name type="scientific">Mesocestoides corti</name>
    <name type="common">Flatworm</name>
    <dbReference type="NCBI Taxonomy" id="53468"/>
    <lineage>
        <taxon>Eukaryota</taxon>
        <taxon>Metazoa</taxon>
        <taxon>Spiralia</taxon>
        <taxon>Lophotrochozoa</taxon>
        <taxon>Platyhelminthes</taxon>
        <taxon>Cestoda</taxon>
        <taxon>Eucestoda</taxon>
        <taxon>Cyclophyllidea</taxon>
        <taxon>Mesocestoididae</taxon>
        <taxon>Mesocestoides</taxon>
    </lineage>
</organism>
<name>A0A5K3EVZ3_MESCO</name>
<accession>A0A5K3EVZ3</accession>
<proteinExistence type="predicted"/>
<dbReference type="SUPFAM" id="SSF50044">
    <property type="entry name" value="SH3-domain"/>
    <property type="match status" value="1"/>
</dbReference>
<evidence type="ECO:0000259" key="6">
    <source>
        <dbReference type="PROSITE" id="PS50001"/>
    </source>
</evidence>
<dbReference type="SMART" id="SM00326">
    <property type="entry name" value="SH3"/>
    <property type="match status" value="1"/>
</dbReference>
<dbReference type="PRINTS" id="PR00401">
    <property type="entry name" value="SH2DOMAIN"/>
</dbReference>
<dbReference type="SUPFAM" id="SSF55550">
    <property type="entry name" value="SH2 domain"/>
    <property type="match status" value="1"/>
</dbReference>
<keyword evidence="2 3" id="KW-0727">SH2 domain</keyword>
<keyword evidence="1 4" id="KW-0728">SH3 domain</keyword>
<dbReference type="InterPro" id="IPR001452">
    <property type="entry name" value="SH3_domain"/>
</dbReference>
<dbReference type="WBParaSite" id="MCU_003534-RC">
    <property type="protein sequence ID" value="MCU_003534-RC"/>
    <property type="gene ID" value="MCU_003534"/>
</dbReference>
<dbReference type="AlphaFoldDB" id="A0A5K3EVZ3"/>
<dbReference type="PROSITE" id="PS50001">
    <property type="entry name" value="SH2"/>
    <property type="match status" value="1"/>
</dbReference>